<feature type="compositionally biased region" description="Basic and acidic residues" evidence="1">
    <location>
        <begin position="40"/>
        <end position="58"/>
    </location>
</feature>
<dbReference type="AlphaFoldDB" id="A0A9N9NEB8"/>
<protein>
    <submittedName>
        <fullName evidence="2">22592_t:CDS:1</fullName>
    </submittedName>
</protein>
<dbReference type="Proteomes" id="UP000789759">
    <property type="component" value="Unassembled WGS sequence"/>
</dbReference>
<feature type="compositionally biased region" description="Basic and acidic residues" evidence="1">
    <location>
        <begin position="1"/>
        <end position="10"/>
    </location>
</feature>
<reference evidence="2" key="1">
    <citation type="submission" date="2021-06" db="EMBL/GenBank/DDBJ databases">
        <authorList>
            <person name="Kallberg Y."/>
            <person name="Tangrot J."/>
            <person name="Rosling A."/>
        </authorList>
    </citation>
    <scope>NUCLEOTIDE SEQUENCE</scope>
    <source>
        <strain evidence="2">FL966</strain>
    </source>
</reference>
<evidence type="ECO:0000313" key="3">
    <source>
        <dbReference type="Proteomes" id="UP000789759"/>
    </source>
</evidence>
<proteinExistence type="predicted"/>
<dbReference type="EMBL" id="CAJVQA010013467">
    <property type="protein sequence ID" value="CAG8724472.1"/>
    <property type="molecule type" value="Genomic_DNA"/>
</dbReference>
<sequence>MKIHKTRSENQKILNGKENPNEAKKTLETLKPPNNNNNTDTRDWHKIESSEKSSDLKQTESSSHNIYELEDIQRAQIEGETFNFNQERVTNKKTYFEESQTHISHK</sequence>
<evidence type="ECO:0000313" key="2">
    <source>
        <dbReference type="EMBL" id="CAG8724472.1"/>
    </source>
</evidence>
<name>A0A9N9NEB8_9GLOM</name>
<comment type="caution">
    <text evidence="2">The sequence shown here is derived from an EMBL/GenBank/DDBJ whole genome shotgun (WGS) entry which is preliminary data.</text>
</comment>
<gene>
    <name evidence="2" type="ORF">CPELLU_LOCUS13086</name>
</gene>
<organism evidence="2 3">
    <name type="scientific">Cetraspora pellucida</name>
    <dbReference type="NCBI Taxonomy" id="1433469"/>
    <lineage>
        <taxon>Eukaryota</taxon>
        <taxon>Fungi</taxon>
        <taxon>Fungi incertae sedis</taxon>
        <taxon>Mucoromycota</taxon>
        <taxon>Glomeromycotina</taxon>
        <taxon>Glomeromycetes</taxon>
        <taxon>Diversisporales</taxon>
        <taxon>Gigasporaceae</taxon>
        <taxon>Cetraspora</taxon>
    </lineage>
</organism>
<keyword evidence="3" id="KW-1185">Reference proteome</keyword>
<feature type="region of interest" description="Disordered" evidence="1">
    <location>
        <begin position="1"/>
        <end position="64"/>
    </location>
</feature>
<accession>A0A9N9NEB8</accession>
<evidence type="ECO:0000256" key="1">
    <source>
        <dbReference type="SAM" id="MobiDB-lite"/>
    </source>
</evidence>
<feature type="compositionally biased region" description="Basic and acidic residues" evidence="1">
    <location>
        <begin position="19"/>
        <end position="28"/>
    </location>
</feature>